<keyword evidence="2" id="KW-0560">Oxidoreductase</keyword>
<comment type="similarity">
    <text evidence="1">Belongs to the short-chain dehydrogenases/reductases (SDR) family.</text>
</comment>
<dbReference type="NCBIfam" id="NF009466">
    <property type="entry name" value="PRK12826.1-2"/>
    <property type="match status" value="1"/>
</dbReference>
<dbReference type="InterPro" id="IPR002347">
    <property type="entry name" value="SDR_fam"/>
</dbReference>
<dbReference type="Gene3D" id="3.40.50.720">
    <property type="entry name" value="NAD(P)-binding Rossmann-like Domain"/>
    <property type="match status" value="1"/>
</dbReference>
<accession>A0A0E4FWM8</accession>
<sequence length="235" mass="24368">MSGLDLSGRIAVISGGCGGIGQAVRERLAASGAKVVVWDVADGADQRIDLTDEAAVNDVMTGLLARFGRIDILVNAAGITGPTVNIEQYSLAEWRRVLDVNLTSTFLCCKAAVAPMRRKNAGRIVNLASIAGKEGNAGMTGYSAAKAGVIALTKSLGKELAGTDIRVNAIAPAVIATDLVKQMSDEAYRNVLAKIPLGRAGRPDEVAALVTWLASDECSFSTGAIFDLSGGRATY</sequence>
<dbReference type="Proteomes" id="UP000063308">
    <property type="component" value="Chromosome"/>
</dbReference>
<dbReference type="GO" id="GO:0016616">
    <property type="term" value="F:oxidoreductase activity, acting on the CH-OH group of donors, NAD or NADP as acceptor"/>
    <property type="evidence" value="ECO:0007669"/>
    <property type="project" value="TreeGrafter"/>
</dbReference>
<gene>
    <name evidence="3" type="ORF">NK6_7721</name>
</gene>
<dbReference type="InterPro" id="IPR036291">
    <property type="entry name" value="NAD(P)-bd_dom_sf"/>
</dbReference>
<dbReference type="PANTHER" id="PTHR42760:SF129">
    <property type="entry name" value="OXIDOREDUCTASE"/>
    <property type="match status" value="1"/>
</dbReference>
<evidence type="ECO:0000313" key="4">
    <source>
        <dbReference type="Proteomes" id="UP000063308"/>
    </source>
</evidence>
<evidence type="ECO:0000256" key="2">
    <source>
        <dbReference type="ARBA" id="ARBA00023002"/>
    </source>
</evidence>
<dbReference type="PROSITE" id="PS00061">
    <property type="entry name" value="ADH_SHORT"/>
    <property type="match status" value="1"/>
</dbReference>
<name>A0A0E4FWM8_9BRAD</name>
<dbReference type="SUPFAM" id="SSF51735">
    <property type="entry name" value="NAD(P)-binding Rossmann-fold domains"/>
    <property type="match status" value="1"/>
</dbReference>
<dbReference type="FunFam" id="3.40.50.720:FF:000173">
    <property type="entry name" value="3-oxoacyl-[acyl-carrier protein] reductase"/>
    <property type="match status" value="1"/>
</dbReference>
<dbReference type="Pfam" id="PF13561">
    <property type="entry name" value="adh_short_C2"/>
    <property type="match status" value="1"/>
</dbReference>
<dbReference type="InterPro" id="IPR020904">
    <property type="entry name" value="Sc_DH/Rdtase_CS"/>
</dbReference>
<reference evidence="3 4" key="1">
    <citation type="submission" date="2014-11" db="EMBL/GenBank/DDBJ databases">
        <title>Symbiosis island explosion on the genome of extra-slow-growing strains of soybean bradyrhizobia with massive insertion sequences.</title>
        <authorList>
            <person name="Iida T."/>
            <person name="Minamisawa K."/>
        </authorList>
    </citation>
    <scope>NUCLEOTIDE SEQUENCE [LARGE SCALE GENOMIC DNA]</scope>
    <source>
        <strain evidence="3 4">NK6</strain>
    </source>
</reference>
<dbReference type="PRINTS" id="PR00081">
    <property type="entry name" value="GDHRDH"/>
</dbReference>
<dbReference type="PANTHER" id="PTHR42760">
    <property type="entry name" value="SHORT-CHAIN DEHYDROGENASES/REDUCTASES FAMILY MEMBER"/>
    <property type="match status" value="1"/>
</dbReference>
<protein>
    <submittedName>
        <fullName evidence="3">Oxidoreductase</fullName>
    </submittedName>
</protein>
<dbReference type="PRINTS" id="PR00080">
    <property type="entry name" value="SDRFAMILY"/>
</dbReference>
<evidence type="ECO:0000313" key="3">
    <source>
        <dbReference type="EMBL" id="BAR60872.1"/>
    </source>
</evidence>
<dbReference type="EMBL" id="AP014685">
    <property type="protein sequence ID" value="BAR60872.1"/>
    <property type="molecule type" value="Genomic_DNA"/>
</dbReference>
<organism evidence="3 4">
    <name type="scientific">Bradyrhizobium diazoefficiens</name>
    <dbReference type="NCBI Taxonomy" id="1355477"/>
    <lineage>
        <taxon>Bacteria</taxon>
        <taxon>Pseudomonadati</taxon>
        <taxon>Pseudomonadota</taxon>
        <taxon>Alphaproteobacteria</taxon>
        <taxon>Hyphomicrobiales</taxon>
        <taxon>Nitrobacteraceae</taxon>
        <taxon>Bradyrhizobium</taxon>
    </lineage>
</organism>
<evidence type="ECO:0000256" key="1">
    <source>
        <dbReference type="ARBA" id="ARBA00006484"/>
    </source>
</evidence>
<dbReference type="GO" id="GO:0030497">
    <property type="term" value="P:fatty acid elongation"/>
    <property type="evidence" value="ECO:0007669"/>
    <property type="project" value="TreeGrafter"/>
</dbReference>
<dbReference type="AlphaFoldDB" id="A0A0E4FWM8"/>
<proteinExistence type="inferred from homology"/>